<feature type="transmembrane region" description="Helical" evidence="1">
    <location>
        <begin position="62"/>
        <end position="84"/>
    </location>
</feature>
<feature type="transmembrane region" description="Helical" evidence="1">
    <location>
        <begin position="340"/>
        <end position="358"/>
    </location>
</feature>
<dbReference type="PANTHER" id="PTHR23526">
    <property type="entry name" value="INTEGRAL MEMBRANE TRANSPORT PROTEIN-RELATED"/>
    <property type="match status" value="1"/>
</dbReference>
<name>A0ABY6HUK0_9ARCH</name>
<evidence type="ECO:0000256" key="1">
    <source>
        <dbReference type="SAM" id="Phobius"/>
    </source>
</evidence>
<dbReference type="SUPFAM" id="SSF103473">
    <property type="entry name" value="MFS general substrate transporter"/>
    <property type="match status" value="1"/>
</dbReference>
<feature type="transmembrane region" description="Helical" evidence="1">
    <location>
        <begin position="192"/>
        <end position="213"/>
    </location>
</feature>
<sequence>MDDTSFNNSLSLSSPKQITNLPPKTWTVVTLLSIAGQIAWAVENSWFNVFVFDEITTSPTPIAWMVAVSAVVATLTTIIFGAVSDRSKSKMGRRKPFILFGYIIWGIITALFPTVELIQNVGVAVVMVVIMDGIMTFFGSMANDAAFNAWTTDITDTTNRGRLQGVLQMSTLIANLIAIGASGFVIETWGYFVFFYVLGGFVTVIGLIAGIMIQDPPIIANNSSENNPKFFEDLIHTFKPSTVKQNPVLYILLVHLGLVGIAAQISSPYTFVYLENFLDFDKGQVSIIGGAVILVAAIVSIIYGFNSHRLPRKPVLMLTIVLNAIFGIIFYFVTSFISVIFVYAVILSLSMVNSIVLFSWIQDLYPVEDRGKFQGIRMVFFVAIPMVFGPIIGSNVIKFYGEPIMDGTTISGYVPSPEIFLYSGIISLLALIPLFFISKFSKKITDEEEFVH</sequence>
<feature type="transmembrane region" description="Helical" evidence="1">
    <location>
        <begin position="285"/>
        <end position="303"/>
    </location>
</feature>
<dbReference type="Proteomes" id="UP001208689">
    <property type="component" value="Chromosome"/>
</dbReference>
<evidence type="ECO:0000313" key="4">
    <source>
        <dbReference type="Proteomes" id="UP001208689"/>
    </source>
</evidence>
<feature type="transmembrane region" description="Helical" evidence="1">
    <location>
        <begin position="315"/>
        <end position="334"/>
    </location>
</feature>
<protein>
    <recommendedName>
        <fullName evidence="2">Major facilitator superfamily (MFS) profile domain-containing protein</fullName>
    </recommendedName>
</protein>
<dbReference type="InterPro" id="IPR036259">
    <property type="entry name" value="MFS_trans_sf"/>
</dbReference>
<dbReference type="Gene3D" id="1.20.1250.20">
    <property type="entry name" value="MFS general substrate transporter like domains"/>
    <property type="match status" value="2"/>
</dbReference>
<keyword evidence="1" id="KW-0472">Membrane</keyword>
<feature type="transmembrane region" description="Helical" evidence="1">
    <location>
        <begin position="163"/>
        <end position="186"/>
    </location>
</feature>
<dbReference type="InterPro" id="IPR052528">
    <property type="entry name" value="Sugar_transport-like"/>
</dbReference>
<feature type="transmembrane region" description="Helical" evidence="1">
    <location>
        <begin position="379"/>
        <end position="399"/>
    </location>
</feature>
<evidence type="ECO:0000259" key="2">
    <source>
        <dbReference type="PROSITE" id="PS50850"/>
    </source>
</evidence>
<dbReference type="Pfam" id="PF07690">
    <property type="entry name" value="MFS_1"/>
    <property type="match status" value="1"/>
</dbReference>
<dbReference type="PANTHER" id="PTHR23526:SF4">
    <property type="entry name" value="INTEGRAL MEMBRANE TRANSPORT PROTEIN"/>
    <property type="match status" value="1"/>
</dbReference>
<evidence type="ECO:0000313" key="3">
    <source>
        <dbReference type="EMBL" id="UYP47198.1"/>
    </source>
</evidence>
<dbReference type="InterPro" id="IPR020846">
    <property type="entry name" value="MFS_dom"/>
</dbReference>
<feature type="transmembrane region" description="Helical" evidence="1">
    <location>
        <begin position="419"/>
        <end position="437"/>
    </location>
</feature>
<organism evidence="3 4">
    <name type="scientific">Candidatus Lokiarchaeum ossiferum</name>
    <dbReference type="NCBI Taxonomy" id="2951803"/>
    <lineage>
        <taxon>Archaea</taxon>
        <taxon>Promethearchaeati</taxon>
        <taxon>Promethearchaeota</taxon>
        <taxon>Promethearchaeia</taxon>
        <taxon>Promethearchaeales</taxon>
        <taxon>Promethearchaeaceae</taxon>
        <taxon>Candidatus Lokiarchaeum</taxon>
    </lineage>
</organism>
<keyword evidence="1" id="KW-0812">Transmembrane</keyword>
<accession>A0ABY6HUK0</accession>
<proteinExistence type="predicted"/>
<reference evidence="3" key="1">
    <citation type="submission" date="2022-09" db="EMBL/GenBank/DDBJ databases">
        <title>Actin cytoskeleton and complex cell architecture in an #Asgard archaeon.</title>
        <authorList>
            <person name="Ponce Toledo R.I."/>
            <person name="Schleper C."/>
            <person name="Rodrigues Oliveira T."/>
            <person name="Wollweber F."/>
            <person name="Xu J."/>
            <person name="Rittmann S."/>
            <person name="Klingl A."/>
            <person name="Pilhofer M."/>
        </authorList>
    </citation>
    <scope>NUCLEOTIDE SEQUENCE</scope>
    <source>
        <strain evidence="3">B-35</strain>
    </source>
</reference>
<keyword evidence="1" id="KW-1133">Transmembrane helix</keyword>
<dbReference type="EMBL" id="CP104013">
    <property type="protein sequence ID" value="UYP47198.1"/>
    <property type="molecule type" value="Genomic_DNA"/>
</dbReference>
<feature type="domain" description="Major facilitator superfamily (MFS) profile" evidence="2">
    <location>
        <begin position="1"/>
        <end position="442"/>
    </location>
</feature>
<gene>
    <name evidence="3" type="ORF">NEF87_003483</name>
</gene>
<dbReference type="InterPro" id="IPR011701">
    <property type="entry name" value="MFS"/>
</dbReference>
<feature type="transmembrane region" description="Helical" evidence="1">
    <location>
        <begin position="121"/>
        <end position="142"/>
    </location>
</feature>
<dbReference type="PROSITE" id="PS50850">
    <property type="entry name" value="MFS"/>
    <property type="match status" value="1"/>
</dbReference>
<feature type="transmembrane region" description="Helical" evidence="1">
    <location>
        <begin position="96"/>
        <end position="115"/>
    </location>
</feature>
<feature type="transmembrane region" description="Helical" evidence="1">
    <location>
        <begin position="248"/>
        <end position="265"/>
    </location>
</feature>
<keyword evidence="4" id="KW-1185">Reference proteome</keyword>